<reference evidence="1 2" key="1">
    <citation type="submission" date="2021-06" db="EMBL/GenBank/DDBJ databases">
        <authorList>
            <person name="Palmer J.M."/>
        </authorList>
    </citation>
    <scope>NUCLEOTIDE SEQUENCE [LARGE SCALE GENOMIC DNA]</scope>
    <source>
        <strain evidence="1 2">AS_MEX2019</strain>
        <tissue evidence="1">Muscle</tissue>
    </source>
</reference>
<comment type="caution">
    <text evidence="1">The sequence shown here is derived from an EMBL/GenBank/DDBJ whole genome shotgun (WGS) entry which is preliminary data.</text>
</comment>
<evidence type="ECO:0000313" key="2">
    <source>
        <dbReference type="Proteomes" id="UP001469553"/>
    </source>
</evidence>
<gene>
    <name evidence="1" type="ORF">AMECASPLE_036517</name>
</gene>
<name>A0ABV0YJ53_9TELE</name>
<dbReference type="Proteomes" id="UP001469553">
    <property type="component" value="Unassembled WGS sequence"/>
</dbReference>
<dbReference type="EMBL" id="JAHRIP010034031">
    <property type="protein sequence ID" value="MEQ2293734.1"/>
    <property type="molecule type" value="Genomic_DNA"/>
</dbReference>
<protein>
    <submittedName>
        <fullName evidence="1">Uncharacterized protein</fullName>
    </submittedName>
</protein>
<proteinExistence type="predicted"/>
<evidence type="ECO:0000313" key="1">
    <source>
        <dbReference type="EMBL" id="MEQ2293734.1"/>
    </source>
</evidence>
<keyword evidence="2" id="KW-1185">Reference proteome</keyword>
<organism evidence="1 2">
    <name type="scientific">Ameca splendens</name>
    <dbReference type="NCBI Taxonomy" id="208324"/>
    <lineage>
        <taxon>Eukaryota</taxon>
        <taxon>Metazoa</taxon>
        <taxon>Chordata</taxon>
        <taxon>Craniata</taxon>
        <taxon>Vertebrata</taxon>
        <taxon>Euteleostomi</taxon>
        <taxon>Actinopterygii</taxon>
        <taxon>Neopterygii</taxon>
        <taxon>Teleostei</taxon>
        <taxon>Neoteleostei</taxon>
        <taxon>Acanthomorphata</taxon>
        <taxon>Ovalentaria</taxon>
        <taxon>Atherinomorphae</taxon>
        <taxon>Cyprinodontiformes</taxon>
        <taxon>Goodeidae</taxon>
        <taxon>Ameca</taxon>
    </lineage>
</organism>
<sequence>MRKLVDLPPFHELNQLDFSDGHDPPWEHGVRFKQLESLAKDIEVFDPGSQESNIDAYLFEVEHCVLDLCFPSSREKLRLIWKTTAKSVHVFLQKLVTVIQLSARLLERSTMCTEMKPLPLLMLWQFCKKRMNLPENISTV</sequence>
<accession>A0ABV0YJ53</accession>